<dbReference type="EMBL" id="AHON02000051">
    <property type="protein sequence ID" value="EKO33359.1"/>
    <property type="molecule type" value="Genomic_DNA"/>
</dbReference>
<gene>
    <name evidence="1" type="ORF">LEP1GSC179_2583</name>
</gene>
<name>A0A0E2BDT2_9LEPT</name>
<comment type="caution">
    <text evidence="1">The sequence shown here is derived from an EMBL/GenBank/DDBJ whole genome shotgun (WGS) entry which is preliminary data.</text>
</comment>
<evidence type="ECO:0000313" key="2">
    <source>
        <dbReference type="Proteomes" id="UP000006329"/>
    </source>
</evidence>
<dbReference type="RefSeq" id="WP_004476071.1">
    <property type="nucleotide sequence ID" value="NZ_AHON02000051.1"/>
</dbReference>
<keyword evidence="2" id="KW-1185">Reference proteome</keyword>
<sequence length="335" mass="39192">MNLKESFISKFAASFVKPRFEIWFAVILIPENDQSFWVRYSTLNPRNNRDLLPMGTLWASLFDRKNPKNHRTTVQSFPYEDVLIKEHAIEFPEASVGPDHMRGKIRTSKSEDLAWDLEFRHKLEPVGHLPRWLEKSPIPKTRSVVSSPFTEVAGWIQLANRKFTFQNANGHFNHIWGTNRVSELFWTFVPKFDNDPDDWSMEIATVRPQPFTPTLTFVTLLKRGVPIHQHSIFRSLRSSTKVEYPKLRFKTRLDNYEISVESEMDKDQIAGYIYRDPDGSPRYIEQSDIGNVKCVIRHLGKETVLNAKQAAGVEFHGVRPWRKDHKYLDPYQAQF</sequence>
<dbReference type="SUPFAM" id="SSF159245">
    <property type="entry name" value="AttH-like"/>
    <property type="match status" value="1"/>
</dbReference>
<dbReference type="AlphaFoldDB" id="A0A0E2BDT2"/>
<organism evidence="1 2">
    <name type="scientific">Leptospira santarosai str. MOR084</name>
    <dbReference type="NCBI Taxonomy" id="1049984"/>
    <lineage>
        <taxon>Bacteria</taxon>
        <taxon>Pseudomonadati</taxon>
        <taxon>Spirochaetota</taxon>
        <taxon>Spirochaetia</taxon>
        <taxon>Leptospirales</taxon>
        <taxon>Leptospiraceae</taxon>
        <taxon>Leptospira</taxon>
    </lineage>
</organism>
<proteinExistence type="predicted"/>
<accession>A0A0E2BDT2</accession>
<dbReference type="Proteomes" id="UP000006329">
    <property type="component" value="Unassembled WGS sequence"/>
</dbReference>
<evidence type="ECO:0000313" key="1">
    <source>
        <dbReference type="EMBL" id="EKO33359.1"/>
    </source>
</evidence>
<reference evidence="1" key="1">
    <citation type="submission" date="2012-10" db="EMBL/GenBank/DDBJ databases">
        <authorList>
            <person name="Harkins D.M."/>
            <person name="Durkin A.S."/>
            <person name="Brinkac L.M."/>
            <person name="Haft D.H."/>
            <person name="Selengut J.D."/>
            <person name="Sanka R."/>
            <person name="DePew J."/>
            <person name="Purushe J."/>
            <person name="Matthias M.A."/>
            <person name="Vinetz J.M."/>
            <person name="Sutton G.G."/>
            <person name="Nierman W.C."/>
            <person name="Fouts D.E."/>
        </authorList>
    </citation>
    <scope>NUCLEOTIDE SEQUENCE [LARGE SCALE GENOMIC DNA]</scope>
    <source>
        <strain evidence="1">MOR084</strain>
    </source>
</reference>
<protein>
    <submittedName>
        <fullName evidence="1">Uncharacterized protein</fullName>
    </submittedName>
</protein>